<dbReference type="PANTHER" id="PTHR12526">
    <property type="entry name" value="GLYCOSYLTRANSFERASE"/>
    <property type="match status" value="1"/>
</dbReference>
<accession>A0ABP7S648</accession>
<comment type="caution">
    <text evidence="2">The sequence shown here is derived from an EMBL/GenBank/DDBJ whole genome shotgun (WGS) entry which is preliminary data.</text>
</comment>
<proteinExistence type="predicted"/>
<sequence>MPAFHFPSRSVRILQVCSRVPFPPHDGGAIAMYDVAAGLARQGHAVTVLAINTPKHFQAADVLAHLPGVRLVTVPVDTRLSPVKALKNLLVGTMPYNVERFVSPAVADRLTGLLRDEQFDVVQMEGTFVAWYVDVVRRVAPTVPVVLRAHNLEYTIWQMLAARELNPLKRFYLAHLAKGLKKFEEHYLGRFDAVAAITEPDQRRLRALGCPEPVVFVPAGVDMSRFRPDAARQARPRTLFMIGSLNWLPNLEGLDWFLREVWPAVHGKMPDLELHLAGKDTPARIQQLGLKNVFVHGFVESAAAFMQQYELMLVPLLSGGGMRIKIIEGMALGKCVISTGLGSEGIFVRNGHDIILCDEPSEWVSRIESYYRGGLGHAAIGQEAARTIARLYDNRRVVESFLDLYRIVSRRVQSA</sequence>
<dbReference type="Pfam" id="PF13439">
    <property type="entry name" value="Glyco_transf_4"/>
    <property type="match status" value="1"/>
</dbReference>
<dbReference type="PANTHER" id="PTHR12526:SF600">
    <property type="entry name" value="GLYCOSYL TRANSFERASE GROUP 1"/>
    <property type="match status" value="1"/>
</dbReference>
<protein>
    <submittedName>
        <fullName evidence="2">Glycosyltransferase family 4 protein</fullName>
    </submittedName>
</protein>
<dbReference type="EMBL" id="BAABDJ010000015">
    <property type="protein sequence ID" value="GAA4007079.1"/>
    <property type="molecule type" value="Genomic_DNA"/>
</dbReference>
<evidence type="ECO:0000313" key="3">
    <source>
        <dbReference type="Proteomes" id="UP001500567"/>
    </source>
</evidence>
<organism evidence="2 3">
    <name type="scientific">Hymenobacter fastidiosus</name>
    <dbReference type="NCBI Taxonomy" id="486264"/>
    <lineage>
        <taxon>Bacteria</taxon>
        <taxon>Pseudomonadati</taxon>
        <taxon>Bacteroidota</taxon>
        <taxon>Cytophagia</taxon>
        <taxon>Cytophagales</taxon>
        <taxon>Hymenobacteraceae</taxon>
        <taxon>Hymenobacter</taxon>
    </lineage>
</organism>
<keyword evidence="3" id="KW-1185">Reference proteome</keyword>
<dbReference type="Pfam" id="PF13692">
    <property type="entry name" value="Glyco_trans_1_4"/>
    <property type="match status" value="1"/>
</dbReference>
<evidence type="ECO:0000259" key="1">
    <source>
        <dbReference type="Pfam" id="PF13439"/>
    </source>
</evidence>
<reference evidence="3" key="1">
    <citation type="journal article" date="2019" name="Int. J. Syst. Evol. Microbiol.">
        <title>The Global Catalogue of Microorganisms (GCM) 10K type strain sequencing project: providing services to taxonomists for standard genome sequencing and annotation.</title>
        <authorList>
            <consortium name="The Broad Institute Genomics Platform"/>
            <consortium name="The Broad Institute Genome Sequencing Center for Infectious Disease"/>
            <person name="Wu L."/>
            <person name="Ma J."/>
        </authorList>
    </citation>
    <scope>NUCLEOTIDE SEQUENCE [LARGE SCALE GENOMIC DNA]</scope>
    <source>
        <strain evidence="3">JCM 17224</strain>
    </source>
</reference>
<dbReference type="CDD" id="cd03801">
    <property type="entry name" value="GT4_PimA-like"/>
    <property type="match status" value="1"/>
</dbReference>
<evidence type="ECO:0000313" key="2">
    <source>
        <dbReference type="EMBL" id="GAA4007079.1"/>
    </source>
</evidence>
<dbReference type="SUPFAM" id="SSF53756">
    <property type="entry name" value="UDP-Glycosyltransferase/glycogen phosphorylase"/>
    <property type="match status" value="1"/>
</dbReference>
<dbReference type="Proteomes" id="UP001500567">
    <property type="component" value="Unassembled WGS sequence"/>
</dbReference>
<dbReference type="Gene3D" id="3.40.50.2000">
    <property type="entry name" value="Glycogen Phosphorylase B"/>
    <property type="match status" value="2"/>
</dbReference>
<dbReference type="InterPro" id="IPR028098">
    <property type="entry name" value="Glyco_trans_4-like_N"/>
</dbReference>
<name>A0ABP7S648_9BACT</name>
<gene>
    <name evidence="2" type="ORF">GCM10022408_18700</name>
</gene>
<feature type="domain" description="Glycosyltransferase subfamily 4-like N-terminal" evidence="1">
    <location>
        <begin position="27"/>
        <end position="225"/>
    </location>
</feature>